<dbReference type="EMBL" id="LYDR01000010">
    <property type="protein sequence ID" value="ODA36628.1"/>
    <property type="molecule type" value="Genomic_DNA"/>
</dbReference>
<evidence type="ECO:0000313" key="2">
    <source>
        <dbReference type="EMBL" id="ODA36628.1"/>
    </source>
</evidence>
<evidence type="ECO:0008006" key="4">
    <source>
        <dbReference type="Google" id="ProtNLM"/>
    </source>
</evidence>
<feature type="chain" id="PRO_5008673418" description="Cobalt transporter" evidence="1">
    <location>
        <begin position="29"/>
        <end position="152"/>
    </location>
</feature>
<dbReference type="OrthoDB" id="213698at2"/>
<reference evidence="2 3" key="1">
    <citation type="submission" date="2016-05" db="EMBL/GenBank/DDBJ databases">
        <title>Genomic and physiological characterization of Planctopirus sp. isolated from fresh water lake.</title>
        <authorList>
            <person name="Subhash Y."/>
            <person name="Ramana C."/>
        </authorList>
    </citation>
    <scope>NUCLEOTIDE SEQUENCE [LARGE SCALE GENOMIC DNA]</scope>
    <source>
        <strain evidence="2 3">JC280</strain>
    </source>
</reference>
<dbReference type="AlphaFoldDB" id="A0A1C3ETT0"/>
<accession>A0A1C3ETT0</accession>
<keyword evidence="3" id="KW-1185">Reference proteome</keyword>
<evidence type="ECO:0000256" key="1">
    <source>
        <dbReference type="SAM" id="SignalP"/>
    </source>
</evidence>
<protein>
    <recommendedName>
        <fullName evidence="4">Cobalt transporter</fullName>
    </recommendedName>
</protein>
<dbReference type="Proteomes" id="UP000094828">
    <property type="component" value="Unassembled WGS sequence"/>
</dbReference>
<feature type="signal peptide" evidence="1">
    <location>
        <begin position="1"/>
        <end position="28"/>
    </location>
</feature>
<comment type="caution">
    <text evidence="2">The sequence shown here is derived from an EMBL/GenBank/DDBJ whole genome shotgun (WGS) entry which is preliminary data.</text>
</comment>
<keyword evidence="1" id="KW-0732">Signal</keyword>
<sequence>MRAICHHRSSVAALLKVCLILGALLSQAGWGHSHDHGVAGDAEHIARYHGGDAHAGQLGFHWHFGFPLEAEGETPVPHPSIQQLLPCVVTERLSDSAGLISALPIWPGHLPTHDLNCHQALFPGHGCYQQLTAHRNVGHSSVQVAIVARLNC</sequence>
<dbReference type="RefSeq" id="WP_131818122.1">
    <property type="nucleotide sequence ID" value="NZ_LYDR01000010.1"/>
</dbReference>
<organism evidence="2 3">
    <name type="scientific">Planctopirus hydrillae</name>
    <dbReference type="NCBI Taxonomy" id="1841610"/>
    <lineage>
        <taxon>Bacteria</taxon>
        <taxon>Pseudomonadati</taxon>
        <taxon>Planctomycetota</taxon>
        <taxon>Planctomycetia</taxon>
        <taxon>Planctomycetales</taxon>
        <taxon>Planctomycetaceae</taxon>
        <taxon>Planctopirus</taxon>
    </lineage>
</organism>
<gene>
    <name evidence="2" type="ORF">A6X21_15975</name>
</gene>
<name>A0A1C3ETT0_9PLAN</name>
<proteinExistence type="predicted"/>
<evidence type="ECO:0000313" key="3">
    <source>
        <dbReference type="Proteomes" id="UP000094828"/>
    </source>
</evidence>